<evidence type="ECO:0000256" key="3">
    <source>
        <dbReference type="ARBA" id="ARBA00022801"/>
    </source>
</evidence>
<evidence type="ECO:0000256" key="6">
    <source>
        <dbReference type="SAM" id="MobiDB-lite"/>
    </source>
</evidence>
<dbReference type="InterPro" id="IPR051794">
    <property type="entry name" value="PG_Endopeptidase_C40"/>
</dbReference>
<dbReference type="Proteomes" id="UP000239322">
    <property type="component" value="Unassembled WGS sequence"/>
</dbReference>
<gene>
    <name evidence="9" type="ORF">C6N75_05525</name>
</gene>
<keyword evidence="4" id="KW-0788">Thiol protease</keyword>
<dbReference type="EMBL" id="PVLV01000074">
    <property type="protein sequence ID" value="PRH80174.1"/>
    <property type="molecule type" value="Genomic_DNA"/>
</dbReference>
<dbReference type="Pfam" id="PF00877">
    <property type="entry name" value="NLPC_P60"/>
    <property type="match status" value="1"/>
</dbReference>
<accession>A0A2S9Q0H5</accession>
<feature type="signal peptide" evidence="7">
    <location>
        <begin position="1"/>
        <end position="42"/>
    </location>
</feature>
<evidence type="ECO:0000256" key="4">
    <source>
        <dbReference type="ARBA" id="ARBA00022807"/>
    </source>
</evidence>
<dbReference type="PROSITE" id="PS51935">
    <property type="entry name" value="NLPC_P60"/>
    <property type="match status" value="1"/>
</dbReference>
<dbReference type="SUPFAM" id="SSF54001">
    <property type="entry name" value="Cysteine proteinases"/>
    <property type="match status" value="1"/>
</dbReference>
<dbReference type="PANTHER" id="PTHR47359">
    <property type="entry name" value="PEPTIDOGLYCAN DL-ENDOPEPTIDASE CWLO"/>
    <property type="match status" value="1"/>
</dbReference>
<dbReference type="InterPro" id="IPR038765">
    <property type="entry name" value="Papain-like_cys_pep_sf"/>
</dbReference>
<dbReference type="OrthoDB" id="5177647at2"/>
<dbReference type="PANTHER" id="PTHR47359:SF3">
    <property type="entry name" value="NLP_P60 DOMAIN-CONTAINING PROTEIN-RELATED"/>
    <property type="match status" value="1"/>
</dbReference>
<evidence type="ECO:0000256" key="1">
    <source>
        <dbReference type="ARBA" id="ARBA00007074"/>
    </source>
</evidence>
<protein>
    <submittedName>
        <fullName evidence="9">Glycoside hydrolase</fullName>
    </submittedName>
</protein>
<dbReference type="Gene3D" id="3.90.1720.10">
    <property type="entry name" value="endopeptidase domain like (from Nostoc punctiforme)"/>
    <property type="match status" value="1"/>
</dbReference>
<comment type="caution">
    <text evidence="9">The sequence shown here is derived from an EMBL/GenBank/DDBJ whole genome shotgun (WGS) entry which is preliminary data.</text>
</comment>
<feature type="compositionally biased region" description="Low complexity" evidence="6">
    <location>
        <begin position="41"/>
        <end position="77"/>
    </location>
</feature>
<evidence type="ECO:0000313" key="9">
    <source>
        <dbReference type="EMBL" id="PRH80174.1"/>
    </source>
</evidence>
<dbReference type="GO" id="GO:0006508">
    <property type="term" value="P:proteolysis"/>
    <property type="evidence" value="ECO:0007669"/>
    <property type="project" value="UniProtKB-KW"/>
</dbReference>
<feature type="region of interest" description="Disordered" evidence="6">
    <location>
        <begin position="41"/>
        <end position="114"/>
    </location>
</feature>
<dbReference type="InterPro" id="IPR000064">
    <property type="entry name" value="NLP_P60_dom"/>
</dbReference>
<dbReference type="AlphaFoldDB" id="A0A2S9Q0H5"/>
<keyword evidence="5" id="KW-0175">Coiled coil</keyword>
<evidence type="ECO:0000256" key="5">
    <source>
        <dbReference type="SAM" id="Coils"/>
    </source>
</evidence>
<comment type="similarity">
    <text evidence="1">Belongs to the peptidase C40 family.</text>
</comment>
<organism evidence="9 10">
    <name type="scientific">Streptomyces solincola</name>
    <dbReference type="NCBI Taxonomy" id="2100817"/>
    <lineage>
        <taxon>Bacteria</taxon>
        <taxon>Bacillati</taxon>
        <taxon>Actinomycetota</taxon>
        <taxon>Actinomycetes</taxon>
        <taxon>Kitasatosporales</taxon>
        <taxon>Streptomycetaceae</taxon>
        <taxon>Streptomyces</taxon>
    </lineage>
</organism>
<keyword evidence="10" id="KW-1185">Reference proteome</keyword>
<feature type="compositionally biased region" description="Low complexity" evidence="6">
    <location>
        <begin position="88"/>
        <end position="114"/>
    </location>
</feature>
<keyword evidence="7" id="KW-0732">Signal</keyword>
<evidence type="ECO:0000256" key="7">
    <source>
        <dbReference type="SAM" id="SignalP"/>
    </source>
</evidence>
<keyword evidence="2" id="KW-0645">Protease</keyword>
<evidence type="ECO:0000256" key="2">
    <source>
        <dbReference type="ARBA" id="ARBA00022670"/>
    </source>
</evidence>
<sequence length="461" mass="47262">MIIRRLRAHHPCGGGDVMPGRLLRAVCALALAATLPAVPATATPRMPEPEPAATAGAPSGAAAGPEGPEAETGPEGPDAGTEPEGADAGTEPETGPEGPEAEGTGTAAGAGAPLAAPGTVAGMLGRLRTLYQQAEEATEAYNAAEEELKTLGGQTRALSGDLARTREALARGRAEAGRLARAQYQGRTVLPDALRLLFSRDPDRAMTQNHVVRRAARERAALVRRLTSGEKRAGELATASRTALDRERALAARRRQARDAVTARLREVEGTLAGLSPEQVAELATLESAQTAGAQRALVDAGELDPDSGAAPSATGARAVAYAAEQLGKPYLWGAEGPGSFDCSGLTSSAWAAAGRAIPRTSQQQWRTLPRVPLRSLRPGDLVVYFPKATHVALYLGDGKVIQAPRPGGRVKVSPLAANPLLGAVRPDPADLPLAGYAAPELPAGAADGSDAGYDGGPVRG</sequence>
<feature type="domain" description="NlpC/P60" evidence="8">
    <location>
        <begin position="313"/>
        <end position="434"/>
    </location>
</feature>
<evidence type="ECO:0000259" key="8">
    <source>
        <dbReference type="PROSITE" id="PS51935"/>
    </source>
</evidence>
<proteinExistence type="inferred from homology"/>
<feature type="coiled-coil region" evidence="5">
    <location>
        <begin position="127"/>
        <end position="154"/>
    </location>
</feature>
<reference evidence="9 10" key="1">
    <citation type="submission" date="2018-03" db="EMBL/GenBank/DDBJ databases">
        <title>Novel Streptomyces sp. from soil.</title>
        <authorList>
            <person name="Tan G.Y.A."/>
            <person name="Lee Z.Y."/>
        </authorList>
    </citation>
    <scope>NUCLEOTIDE SEQUENCE [LARGE SCALE GENOMIC DNA]</scope>
    <source>
        <strain evidence="9 10">ST5x</strain>
    </source>
</reference>
<keyword evidence="3 9" id="KW-0378">Hydrolase</keyword>
<evidence type="ECO:0000313" key="10">
    <source>
        <dbReference type="Proteomes" id="UP000239322"/>
    </source>
</evidence>
<dbReference type="GO" id="GO:0008234">
    <property type="term" value="F:cysteine-type peptidase activity"/>
    <property type="evidence" value="ECO:0007669"/>
    <property type="project" value="UniProtKB-KW"/>
</dbReference>
<name>A0A2S9Q0H5_9ACTN</name>
<feature type="chain" id="PRO_5015481528" evidence="7">
    <location>
        <begin position="43"/>
        <end position="461"/>
    </location>
</feature>